<evidence type="ECO:0000256" key="6">
    <source>
        <dbReference type="ARBA" id="ARBA00022729"/>
    </source>
</evidence>
<evidence type="ECO:0000313" key="19">
    <source>
        <dbReference type="EMBL" id="THG19860.1"/>
    </source>
</evidence>
<dbReference type="EMBL" id="SDRB02002245">
    <property type="protein sequence ID" value="THG19860.1"/>
    <property type="molecule type" value="Genomic_DNA"/>
</dbReference>
<dbReference type="SMART" id="SM00220">
    <property type="entry name" value="S_TKc"/>
    <property type="match status" value="1"/>
</dbReference>
<evidence type="ECO:0000256" key="15">
    <source>
        <dbReference type="PROSITE-ProRule" id="PRU10141"/>
    </source>
</evidence>
<dbReference type="Proteomes" id="UP000306102">
    <property type="component" value="Unassembled WGS sequence"/>
</dbReference>
<comment type="catalytic activity">
    <reaction evidence="13">
        <text>L-threonyl-[protein] + ATP = O-phospho-L-threonyl-[protein] + ADP + H(+)</text>
        <dbReference type="Rhea" id="RHEA:46608"/>
        <dbReference type="Rhea" id="RHEA-COMP:11060"/>
        <dbReference type="Rhea" id="RHEA-COMP:11605"/>
        <dbReference type="ChEBI" id="CHEBI:15378"/>
        <dbReference type="ChEBI" id="CHEBI:30013"/>
        <dbReference type="ChEBI" id="CHEBI:30616"/>
        <dbReference type="ChEBI" id="CHEBI:61977"/>
        <dbReference type="ChEBI" id="CHEBI:456216"/>
        <dbReference type="EC" id="2.7.11.1"/>
    </reaction>
</comment>
<keyword evidence="4" id="KW-0808">Transferase</keyword>
<keyword evidence="12" id="KW-0325">Glycoprotein</keyword>
<sequence length="781" mass="88383">MHTHNLFSPIIVAILIFTAISKPCYGQVNQQYNVCNQTYSCGSNIRNMRYPFWGDGRPQYCGHPQFQLKCQNTEYPTVTINDRSFQVLGINQSSHVMTIARIDLWDSYCTQNLSNISLDGNFFWYSQAVRDLFMFYDCTQNNFTRGLSNNFTCTNLGSDGGKSLGFYADESLLRALLLGNVTKFEGVLCRVNVEVPVLRVALDELSSKSLSLQEALNQGFEVVYYAENAACLGCEESGGICGSDSSSLVFVCHCQDHTHPRNCRNDVIIYASNSFHLATTTVYDLDNTCPIPRHKFSIEGTPFSYSLGYVDLFFDDCSSHAIDQTYSTSIFHVFHKEILEYEQFSMDLCHALVNEPAEVDQKIVGNELYRCFEKGIVLISKLTMMVNKYIDIINVRRKLLIGFGTTGITIIVMSLIFIIYHFRYKKRCATSSWVSRKTFLHRSSMKDLEKAGTYLNVQVFSYSELEKATSNFDSKTELGDGGFGTVYQGKLRDGRIVAVKRLYEHNFKRVEQFMNEVEILTRLRHQNLVSLYGCTTHHCRELLLVYEYIPNGTVADHLHGERGKPGSLCWTTRMSIAVETASALAYLHASDVIHRDVKTNNILLDNNFCVKVADFGLSRLFPNDVTHVSTAPQGTPGYVDPQYHECYQLTDKSDVYSLGVVLVELISSKPAVDISRHRHEINLSTMAINKIQNHALHELVDPRLGFDSDYEVRKMITKVAELAFQCLQNESDSRPSMENVLEVLKGIQSEDCAMKNAEVVDIREDDVVLLTSKSPTLSPSR</sequence>
<feature type="domain" description="Protein kinase" evidence="18">
    <location>
        <begin position="472"/>
        <end position="747"/>
    </location>
</feature>
<evidence type="ECO:0000256" key="16">
    <source>
        <dbReference type="SAM" id="Phobius"/>
    </source>
</evidence>
<dbReference type="Gene3D" id="3.30.200.20">
    <property type="entry name" value="Phosphorylase Kinase, domain 1"/>
    <property type="match status" value="1"/>
</dbReference>
<keyword evidence="20" id="KW-1185">Reference proteome</keyword>
<feature type="binding site" evidence="15">
    <location>
        <position position="500"/>
    </location>
    <ligand>
        <name>ATP</name>
        <dbReference type="ChEBI" id="CHEBI:30616"/>
    </ligand>
</feature>
<gene>
    <name evidence="19" type="ORF">TEA_020956</name>
</gene>
<reference evidence="19 20" key="1">
    <citation type="journal article" date="2018" name="Proc. Natl. Acad. Sci. U.S.A.">
        <title>Draft genome sequence of Camellia sinensis var. sinensis provides insights into the evolution of the tea genome and tea quality.</title>
        <authorList>
            <person name="Wei C."/>
            <person name="Yang H."/>
            <person name="Wang S."/>
            <person name="Zhao J."/>
            <person name="Liu C."/>
            <person name="Gao L."/>
            <person name="Xia E."/>
            <person name="Lu Y."/>
            <person name="Tai Y."/>
            <person name="She G."/>
            <person name="Sun J."/>
            <person name="Cao H."/>
            <person name="Tong W."/>
            <person name="Gao Q."/>
            <person name="Li Y."/>
            <person name="Deng W."/>
            <person name="Jiang X."/>
            <person name="Wang W."/>
            <person name="Chen Q."/>
            <person name="Zhang S."/>
            <person name="Li H."/>
            <person name="Wu J."/>
            <person name="Wang P."/>
            <person name="Li P."/>
            <person name="Shi C."/>
            <person name="Zheng F."/>
            <person name="Jian J."/>
            <person name="Huang B."/>
            <person name="Shan D."/>
            <person name="Shi M."/>
            <person name="Fang C."/>
            <person name="Yue Y."/>
            <person name="Li F."/>
            <person name="Li D."/>
            <person name="Wei S."/>
            <person name="Han B."/>
            <person name="Jiang C."/>
            <person name="Yin Y."/>
            <person name="Xia T."/>
            <person name="Zhang Z."/>
            <person name="Bennetzen J.L."/>
            <person name="Zhao S."/>
            <person name="Wan X."/>
        </authorList>
    </citation>
    <scope>NUCLEOTIDE SEQUENCE [LARGE SCALE GENOMIC DNA]</scope>
    <source>
        <strain evidence="20">cv. Shuchazao</strain>
        <tissue evidence="19">Leaf</tissue>
    </source>
</reference>
<dbReference type="Gene3D" id="1.10.510.10">
    <property type="entry name" value="Transferase(Phosphotransferase) domain 1"/>
    <property type="match status" value="1"/>
</dbReference>
<dbReference type="InterPro" id="IPR000719">
    <property type="entry name" value="Prot_kinase_dom"/>
</dbReference>
<evidence type="ECO:0000256" key="5">
    <source>
        <dbReference type="ARBA" id="ARBA00022692"/>
    </source>
</evidence>
<dbReference type="GO" id="GO:0005524">
    <property type="term" value="F:ATP binding"/>
    <property type="evidence" value="ECO:0007669"/>
    <property type="project" value="UniProtKB-UniRule"/>
</dbReference>
<evidence type="ECO:0000256" key="8">
    <source>
        <dbReference type="ARBA" id="ARBA00022777"/>
    </source>
</evidence>
<dbReference type="AlphaFoldDB" id="A0A4S4ESM9"/>
<dbReference type="InterPro" id="IPR008271">
    <property type="entry name" value="Ser/Thr_kinase_AS"/>
</dbReference>
<dbReference type="FunFam" id="3.30.200.20:FF:000162">
    <property type="entry name" value="Adenine nucleotide alpha hydrolase-like domain kinase"/>
    <property type="match status" value="1"/>
</dbReference>
<dbReference type="PROSITE" id="PS00107">
    <property type="entry name" value="PROTEIN_KINASE_ATP"/>
    <property type="match status" value="1"/>
</dbReference>
<comment type="catalytic activity">
    <reaction evidence="14">
        <text>L-seryl-[protein] + ATP = O-phospho-L-seryl-[protein] + ADP + H(+)</text>
        <dbReference type="Rhea" id="RHEA:17989"/>
        <dbReference type="Rhea" id="RHEA-COMP:9863"/>
        <dbReference type="Rhea" id="RHEA-COMP:11604"/>
        <dbReference type="ChEBI" id="CHEBI:15378"/>
        <dbReference type="ChEBI" id="CHEBI:29999"/>
        <dbReference type="ChEBI" id="CHEBI:30616"/>
        <dbReference type="ChEBI" id="CHEBI:83421"/>
        <dbReference type="ChEBI" id="CHEBI:456216"/>
        <dbReference type="EC" id="2.7.11.1"/>
    </reaction>
</comment>
<evidence type="ECO:0000256" key="14">
    <source>
        <dbReference type="ARBA" id="ARBA00048679"/>
    </source>
</evidence>
<dbReference type="SUPFAM" id="SSF56112">
    <property type="entry name" value="Protein kinase-like (PK-like)"/>
    <property type="match status" value="1"/>
</dbReference>
<name>A0A4S4ESM9_CAMSN</name>
<keyword evidence="11 16" id="KW-0472">Membrane</keyword>
<keyword evidence="8" id="KW-0418">Kinase</keyword>
<evidence type="ECO:0000256" key="9">
    <source>
        <dbReference type="ARBA" id="ARBA00022840"/>
    </source>
</evidence>
<evidence type="ECO:0000256" key="7">
    <source>
        <dbReference type="ARBA" id="ARBA00022741"/>
    </source>
</evidence>
<dbReference type="Pfam" id="PF13947">
    <property type="entry name" value="GUB_WAK_bind"/>
    <property type="match status" value="1"/>
</dbReference>
<evidence type="ECO:0000256" key="3">
    <source>
        <dbReference type="ARBA" id="ARBA00022527"/>
    </source>
</evidence>
<evidence type="ECO:0000313" key="20">
    <source>
        <dbReference type="Proteomes" id="UP000306102"/>
    </source>
</evidence>
<accession>A0A4S4ESM9</accession>
<dbReference type="InterPro" id="IPR032872">
    <property type="entry name" value="WAK_assoc_C"/>
</dbReference>
<evidence type="ECO:0000256" key="11">
    <source>
        <dbReference type="ARBA" id="ARBA00023136"/>
    </source>
</evidence>
<feature type="transmembrane region" description="Helical" evidence="16">
    <location>
        <begin position="399"/>
        <end position="422"/>
    </location>
</feature>
<evidence type="ECO:0000256" key="12">
    <source>
        <dbReference type="ARBA" id="ARBA00023180"/>
    </source>
</evidence>
<dbReference type="PROSITE" id="PS50011">
    <property type="entry name" value="PROTEIN_KINASE_DOM"/>
    <property type="match status" value="1"/>
</dbReference>
<dbReference type="FunFam" id="1.10.510.10:FF:000161">
    <property type="entry name" value="Wall-associated receptor kinase-like 20"/>
    <property type="match status" value="1"/>
</dbReference>
<proteinExistence type="predicted"/>
<keyword evidence="6 17" id="KW-0732">Signal</keyword>
<evidence type="ECO:0000256" key="13">
    <source>
        <dbReference type="ARBA" id="ARBA00047899"/>
    </source>
</evidence>
<dbReference type="GO" id="GO:0005886">
    <property type="term" value="C:plasma membrane"/>
    <property type="evidence" value="ECO:0007669"/>
    <property type="project" value="UniProtKB-ARBA"/>
</dbReference>
<dbReference type="EC" id="2.7.11.1" evidence="2"/>
<comment type="caution">
    <text evidence="19">The sequence shown here is derived from an EMBL/GenBank/DDBJ whole genome shotgun (WGS) entry which is preliminary data.</text>
</comment>
<dbReference type="Pfam" id="PF00069">
    <property type="entry name" value="Pkinase"/>
    <property type="match status" value="1"/>
</dbReference>
<dbReference type="STRING" id="542762.A0A4S4ESM9"/>
<dbReference type="GO" id="GO:0004674">
    <property type="term" value="F:protein serine/threonine kinase activity"/>
    <property type="evidence" value="ECO:0007669"/>
    <property type="project" value="UniProtKB-KW"/>
</dbReference>
<keyword evidence="7 15" id="KW-0547">Nucleotide-binding</keyword>
<evidence type="ECO:0000256" key="2">
    <source>
        <dbReference type="ARBA" id="ARBA00012513"/>
    </source>
</evidence>
<comment type="subcellular location">
    <subcellularLocation>
        <location evidence="1">Membrane</location>
        <topology evidence="1">Single-pass membrane protein</topology>
    </subcellularLocation>
</comment>
<keyword evidence="5 16" id="KW-0812">Transmembrane</keyword>
<dbReference type="Pfam" id="PF14380">
    <property type="entry name" value="WAK_assoc"/>
    <property type="match status" value="1"/>
</dbReference>
<feature type="chain" id="PRO_5020530932" description="non-specific serine/threonine protein kinase" evidence="17">
    <location>
        <begin position="27"/>
        <end position="781"/>
    </location>
</feature>
<dbReference type="PANTHER" id="PTHR46008:SF20">
    <property type="entry name" value="PROTEIN KINASE DOMAIN-CONTAINING PROTEIN"/>
    <property type="match status" value="1"/>
</dbReference>
<evidence type="ECO:0000256" key="17">
    <source>
        <dbReference type="SAM" id="SignalP"/>
    </source>
</evidence>
<dbReference type="InterPro" id="IPR025287">
    <property type="entry name" value="WAK_GUB"/>
</dbReference>
<dbReference type="InterPro" id="IPR017441">
    <property type="entry name" value="Protein_kinase_ATP_BS"/>
</dbReference>
<keyword evidence="9 15" id="KW-0067">ATP-binding</keyword>
<feature type="signal peptide" evidence="17">
    <location>
        <begin position="1"/>
        <end position="26"/>
    </location>
</feature>
<evidence type="ECO:0000256" key="10">
    <source>
        <dbReference type="ARBA" id="ARBA00022989"/>
    </source>
</evidence>
<keyword evidence="10 16" id="KW-1133">Transmembrane helix</keyword>
<keyword evidence="3" id="KW-0723">Serine/threonine-protein kinase</keyword>
<protein>
    <recommendedName>
        <fullName evidence="2">non-specific serine/threonine protein kinase</fullName>
        <ecNumber evidence="2">2.7.11.1</ecNumber>
    </recommendedName>
</protein>
<organism evidence="19 20">
    <name type="scientific">Camellia sinensis var. sinensis</name>
    <name type="common">China tea</name>
    <dbReference type="NCBI Taxonomy" id="542762"/>
    <lineage>
        <taxon>Eukaryota</taxon>
        <taxon>Viridiplantae</taxon>
        <taxon>Streptophyta</taxon>
        <taxon>Embryophyta</taxon>
        <taxon>Tracheophyta</taxon>
        <taxon>Spermatophyta</taxon>
        <taxon>Magnoliopsida</taxon>
        <taxon>eudicotyledons</taxon>
        <taxon>Gunneridae</taxon>
        <taxon>Pentapetalae</taxon>
        <taxon>asterids</taxon>
        <taxon>Ericales</taxon>
        <taxon>Theaceae</taxon>
        <taxon>Camellia</taxon>
    </lineage>
</organism>
<dbReference type="PROSITE" id="PS00108">
    <property type="entry name" value="PROTEIN_KINASE_ST"/>
    <property type="match status" value="1"/>
</dbReference>
<evidence type="ECO:0000256" key="1">
    <source>
        <dbReference type="ARBA" id="ARBA00004167"/>
    </source>
</evidence>
<evidence type="ECO:0000259" key="18">
    <source>
        <dbReference type="PROSITE" id="PS50011"/>
    </source>
</evidence>
<dbReference type="InterPro" id="IPR011009">
    <property type="entry name" value="Kinase-like_dom_sf"/>
</dbReference>
<dbReference type="PANTHER" id="PTHR46008">
    <property type="entry name" value="LEAF RUST 10 DISEASE-RESISTANCE LOCUS RECEPTOR-LIKE PROTEIN KINASE-LIKE 1.4"/>
    <property type="match status" value="1"/>
</dbReference>
<evidence type="ECO:0000256" key="4">
    <source>
        <dbReference type="ARBA" id="ARBA00022679"/>
    </source>
</evidence>
<dbReference type="GO" id="GO:0030247">
    <property type="term" value="F:polysaccharide binding"/>
    <property type="evidence" value="ECO:0007669"/>
    <property type="project" value="InterPro"/>
</dbReference>